<dbReference type="InterPro" id="IPR004147">
    <property type="entry name" value="ABC1_dom"/>
</dbReference>
<feature type="domain" description="ABC1 atypical kinase-like" evidence="2">
    <location>
        <begin position="100"/>
        <end position="352"/>
    </location>
</feature>
<evidence type="ECO:0000259" key="2">
    <source>
        <dbReference type="Pfam" id="PF03109"/>
    </source>
</evidence>
<evidence type="ECO:0000256" key="1">
    <source>
        <dbReference type="SAM" id="SignalP"/>
    </source>
</evidence>
<feature type="signal peptide" evidence="1">
    <location>
        <begin position="1"/>
        <end position="22"/>
    </location>
</feature>
<dbReference type="PANTHER" id="PTHR43173:SF34">
    <property type="entry name" value="ABC1 ATYPICAL KINASE-LIKE DOMAIN-CONTAINING PROTEIN"/>
    <property type="match status" value="1"/>
</dbReference>
<keyword evidence="4" id="KW-1185">Reference proteome</keyword>
<gene>
    <name evidence="3" type="ORF">SO694_00038232</name>
</gene>
<keyword evidence="1" id="KW-0732">Signal</keyword>
<keyword evidence="3" id="KW-0418">Kinase</keyword>
<proteinExistence type="predicted"/>
<dbReference type="InterPro" id="IPR011009">
    <property type="entry name" value="Kinase-like_dom_sf"/>
</dbReference>
<dbReference type="GO" id="GO:0016301">
    <property type="term" value="F:kinase activity"/>
    <property type="evidence" value="ECO:0007669"/>
    <property type="project" value="UniProtKB-KW"/>
</dbReference>
<protein>
    <submittedName>
        <fullName evidence="3">AarF domain-containing kinase</fullName>
    </submittedName>
</protein>
<dbReference type="InterPro" id="IPR051130">
    <property type="entry name" value="Mito_struct-func_regulator"/>
</dbReference>
<dbReference type="SUPFAM" id="SSF56112">
    <property type="entry name" value="Protein kinase-like (PK-like)"/>
    <property type="match status" value="1"/>
</dbReference>
<sequence>MIGRVRLLLAAIAFLKRHALLGVGRTLRSYKTLIPVAVEYKHGLDTGTNATAMEAMHARNAPRVLAMIHNLKGLYTKVGQVLSVRTDELPAAYVAELSTLQDALPPRPFRGVRAQVRRTLGRAARNLTLADGPPLGVASIGQVHRARFGGRDVCVKVQDERCRRQFKSDMAGCRVFCQLFSPGYLAMLDEIRRQFDTEFDYRHEAANLDEIRANLEARGERRVVVPKSVPALVTRTVLGMEFLRGPTLLSYAKRRVAAIERLPFFLRAVPYAFLRLELGRYYRVLVEVHGAQLLLDGCFNGDPHPGNILKSPDGTLGLIDYGQVKRIDDVMRRRLCLLMLALADDDDDAVVDAFVATGFRTRDMNRTVIAKYAHLWFNRDDRRSTDGMEPMKYYDELNLADPTVAVPEQLILASRMTWLLRCFGQAIGVRDVRLAREFRATALAALRTPVMLALGPAPP</sequence>
<dbReference type="Pfam" id="PF03109">
    <property type="entry name" value="ABC1"/>
    <property type="match status" value="1"/>
</dbReference>
<dbReference type="EMBL" id="JBBJCI010000363">
    <property type="protein sequence ID" value="KAK7233237.1"/>
    <property type="molecule type" value="Genomic_DNA"/>
</dbReference>
<reference evidence="3 4" key="1">
    <citation type="submission" date="2024-03" db="EMBL/GenBank/DDBJ databases">
        <title>Aureococcus anophagefferens CCMP1851 and Kratosvirus quantuckense: Draft genome of a second virus-susceptible host strain in the model system.</title>
        <authorList>
            <person name="Chase E."/>
            <person name="Truchon A.R."/>
            <person name="Schepens W."/>
            <person name="Wilhelm S.W."/>
        </authorList>
    </citation>
    <scope>NUCLEOTIDE SEQUENCE [LARGE SCALE GENOMIC DNA]</scope>
    <source>
        <strain evidence="3 4">CCMP1851</strain>
    </source>
</reference>
<organism evidence="3 4">
    <name type="scientific">Aureococcus anophagefferens</name>
    <name type="common">Harmful bloom alga</name>
    <dbReference type="NCBI Taxonomy" id="44056"/>
    <lineage>
        <taxon>Eukaryota</taxon>
        <taxon>Sar</taxon>
        <taxon>Stramenopiles</taxon>
        <taxon>Ochrophyta</taxon>
        <taxon>Pelagophyceae</taxon>
        <taxon>Pelagomonadales</taxon>
        <taxon>Pelagomonadaceae</taxon>
        <taxon>Aureococcus</taxon>
    </lineage>
</organism>
<dbReference type="Proteomes" id="UP001363151">
    <property type="component" value="Unassembled WGS sequence"/>
</dbReference>
<evidence type="ECO:0000313" key="4">
    <source>
        <dbReference type="Proteomes" id="UP001363151"/>
    </source>
</evidence>
<evidence type="ECO:0000313" key="3">
    <source>
        <dbReference type="EMBL" id="KAK7233237.1"/>
    </source>
</evidence>
<dbReference type="PANTHER" id="PTHR43173">
    <property type="entry name" value="ABC1 FAMILY PROTEIN"/>
    <property type="match status" value="1"/>
</dbReference>
<keyword evidence="3" id="KW-0808">Transferase</keyword>
<feature type="chain" id="PRO_5045044302" evidence="1">
    <location>
        <begin position="23"/>
        <end position="459"/>
    </location>
</feature>
<accession>A0ABR1FLW9</accession>
<comment type="caution">
    <text evidence="3">The sequence shown here is derived from an EMBL/GenBank/DDBJ whole genome shotgun (WGS) entry which is preliminary data.</text>
</comment>
<name>A0ABR1FLW9_AURAN</name>
<dbReference type="CDD" id="cd05121">
    <property type="entry name" value="ABC1_ADCK3-like"/>
    <property type="match status" value="1"/>
</dbReference>